<dbReference type="InterPro" id="IPR000326">
    <property type="entry name" value="PAP2/HPO"/>
</dbReference>
<dbReference type="SMART" id="SM00014">
    <property type="entry name" value="acidPPc"/>
    <property type="match status" value="1"/>
</dbReference>
<keyword evidence="1" id="KW-0472">Membrane</keyword>
<protein>
    <submittedName>
        <fullName evidence="4">Undecaprenyl-diphosphatase</fullName>
    </submittedName>
</protein>
<evidence type="ECO:0000256" key="2">
    <source>
        <dbReference type="SAM" id="SignalP"/>
    </source>
</evidence>
<feature type="transmembrane region" description="Helical" evidence="1">
    <location>
        <begin position="158"/>
        <end position="177"/>
    </location>
</feature>
<dbReference type="InterPro" id="IPR036938">
    <property type="entry name" value="PAP2/HPO_sf"/>
</dbReference>
<dbReference type="Gene3D" id="1.20.144.10">
    <property type="entry name" value="Phosphatidic acid phosphatase type 2/haloperoxidase"/>
    <property type="match status" value="2"/>
</dbReference>
<dbReference type="Proteomes" id="UP000295146">
    <property type="component" value="Unassembled WGS sequence"/>
</dbReference>
<evidence type="ECO:0000259" key="3">
    <source>
        <dbReference type="SMART" id="SM00014"/>
    </source>
</evidence>
<organism evidence="4 5">
    <name type="scientific">Kribbella pratensis</name>
    <dbReference type="NCBI Taxonomy" id="2512112"/>
    <lineage>
        <taxon>Bacteria</taxon>
        <taxon>Bacillati</taxon>
        <taxon>Actinomycetota</taxon>
        <taxon>Actinomycetes</taxon>
        <taxon>Propionibacteriales</taxon>
        <taxon>Kribbellaceae</taxon>
        <taxon>Kribbella</taxon>
    </lineage>
</organism>
<dbReference type="Pfam" id="PF01569">
    <property type="entry name" value="PAP2"/>
    <property type="match status" value="1"/>
</dbReference>
<accession>A0A4V3GHT4</accession>
<feature type="transmembrane region" description="Helical" evidence="1">
    <location>
        <begin position="56"/>
        <end position="77"/>
    </location>
</feature>
<keyword evidence="1" id="KW-1133">Transmembrane helix</keyword>
<feature type="transmembrane region" description="Helical" evidence="1">
    <location>
        <begin position="125"/>
        <end position="146"/>
    </location>
</feature>
<dbReference type="AlphaFoldDB" id="A0A4V3GHT4"/>
<proteinExistence type="predicted"/>
<feature type="domain" description="Phosphatidic acid phosphatase type 2/haloperoxidase" evidence="3">
    <location>
        <begin position="84"/>
        <end position="198"/>
    </location>
</feature>
<feature type="transmembrane region" description="Helical" evidence="1">
    <location>
        <begin position="84"/>
        <end position="105"/>
    </location>
</feature>
<keyword evidence="2" id="KW-0732">Signal</keyword>
<feature type="signal peptide" evidence="2">
    <location>
        <begin position="1"/>
        <end position="21"/>
    </location>
</feature>
<name>A0A4V3GHT4_9ACTN</name>
<feature type="transmembrane region" description="Helical" evidence="1">
    <location>
        <begin position="183"/>
        <end position="204"/>
    </location>
</feature>
<keyword evidence="5" id="KW-1185">Reference proteome</keyword>
<dbReference type="SUPFAM" id="SSF48317">
    <property type="entry name" value="Acid phosphatase/Vanadium-dependent haloperoxidase"/>
    <property type="match status" value="1"/>
</dbReference>
<dbReference type="PANTHER" id="PTHR14969:SF13">
    <property type="entry name" value="AT30094P"/>
    <property type="match status" value="1"/>
</dbReference>
<dbReference type="CDD" id="cd03392">
    <property type="entry name" value="PAP2_like_2"/>
    <property type="match status" value="1"/>
</dbReference>
<gene>
    <name evidence="4" type="ORF">EV653_2472</name>
</gene>
<reference evidence="4 5" key="1">
    <citation type="submission" date="2019-03" db="EMBL/GenBank/DDBJ databases">
        <title>Genomic Encyclopedia of Type Strains, Phase III (KMG-III): the genomes of soil and plant-associated and newly described type strains.</title>
        <authorList>
            <person name="Whitman W."/>
        </authorList>
    </citation>
    <scope>NUCLEOTIDE SEQUENCE [LARGE SCALE GENOMIC DNA]</scope>
    <source>
        <strain evidence="4 5">VKM Ac-2573</strain>
    </source>
</reference>
<evidence type="ECO:0000313" key="4">
    <source>
        <dbReference type="EMBL" id="TDW77307.1"/>
    </source>
</evidence>
<evidence type="ECO:0000313" key="5">
    <source>
        <dbReference type="Proteomes" id="UP000295146"/>
    </source>
</evidence>
<comment type="caution">
    <text evidence="4">The sequence shown here is derived from an EMBL/GenBank/DDBJ whole genome shotgun (WGS) entry which is preliminary data.</text>
</comment>
<sequence length="214" mass="22755">MLLGLLVIVLGAIAFAVQADAAVEGDGLAAFDPRLTEDFVAHRTAVLSKVAQTITFFGQVAVLTGLTVVVCALLRILTRRWRPAVILAVGMAGAAGLTYGLKVLIGRHRPDSSLVIGTIDTGFSFPSGHTLSSTVFFVLLAALLWYSKVSRKIKIAGAIAAVVLSIAMGLSRVYLGYHWATDVLAGWTVALTWLCLIGTAIHVIDARRDRRQSA</sequence>
<dbReference type="PANTHER" id="PTHR14969">
    <property type="entry name" value="SPHINGOSINE-1-PHOSPHATE PHOSPHOHYDROLASE"/>
    <property type="match status" value="1"/>
</dbReference>
<feature type="chain" id="PRO_5020478927" evidence="2">
    <location>
        <begin position="22"/>
        <end position="214"/>
    </location>
</feature>
<evidence type="ECO:0000256" key="1">
    <source>
        <dbReference type="SAM" id="Phobius"/>
    </source>
</evidence>
<keyword evidence="1" id="KW-0812">Transmembrane</keyword>
<dbReference type="EMBL" id="SODP01000001">
    <property type="protein sequence ID" value="TDW77307.1"/>
    <property type="molecule type" value="Genomic_DNA"/>
</dbReference>